<evidence type="ECO:0000256" key="7">
    <source>
        <dbReference type="RuleBase" id="RU362114"/>
    </source>
</evidence>
<protein>
    <recommendedName>
        <fullName evidence="7">Poly [ADP-ribose] polymerase</fullName>
        <shortName evidence="7">PARP</shortName>
        <ecNumber evidence="7">2.4.2.-</ecNumber>
    </recommendedName>
</protein>
<dbReference type="GO" id="GO:1990404">
    <property type="term" value="F:NAD+-protein mono-ADP-ribosyltransferase activity"/>
    <property type="evidence" value="ECO:0007669"/>
    <property type="project" value="TreeGrafter"/>
</dbReference>
<evidence type="ECO:0000256" key="6">
    <source>
        <dbReference type="ARBA" id="ARBA00024347"/>
    </source>
</evidence>
<dbReference type="PANTHER" id="PTHR14453:SF106">
    <property type="entry name" value="POLY [ADP-RIBOSE] POLYMERASE"/>
    <property type="match status" value="1"/>
</dbReference>
<dbReference type="Pfam" id="PF23254">
    <property type="entry name" value="KH_PARP14_8"/>
    <property type="match status" value="1"/>
</dbReference>
<evidence type="ECO:0000256" key="3">
    <source>
        <dbReference type="ARBA" id="ARBA00022679"/>
    </source>
</evidence>
<dbReference type="PANTHER" id="PTHR14453">
    <property type="entry name" value="PARP/ZINC FINGER CCCH TYPE DOMAIN CONTAINING PROTEIN"/>
    <property type="match status" value="1"/>
</dbReference>
<dbReference type="SMART" id="SM00506">
    <property type="entry name" value="A1pp"/>
    <property type="match status" value="1"/>
</dbReference>
<dbReference type="FunFam" id="3.90.228.10:FF:000008">
    <property type="entry name" value="Poly [ADP-ribose] polymerase"/>
    <property type="match status" value="1"/>
</dbReference>
<keyword evidence="4 7" id="KW-0520">NAD</keyword>
<dbReference type="InterPro" id="IPR057048">
    <property type="entry name" value="PARP14_KH_6"/>
</dbReference>
<dbReference type="Pfam" id="PF23252">
    <property type="entry name" value="KH_PARP14_5"/>
    <property type="match status" value="1"/>
</dbReference>
<evidence type="ECO:0000313" key="10">
    <source>
        <dbReference type="RefSeq" id="XP_042587926.1"/>
    </source>
</evidence>
<dbReference type="InterPro" id="IPR012317">
    <property type="entry name" value="Poly(ADP-ribose)pol_cat_dom"/>
</dbReference>
<dbReference type="InterPro" id="IPR057047">
    <property type="entry name" value="PARP14_KH_5"/>
</dbReference>
<dbReference type="EC" id="2.4.2.-" evidence="7"/>
<evidence type="ECO:0000256" key="4">
    <source>
        <dbReference type="ARBA" id="ARBA00023027"/>
    </source>
</evidence>
<dbReference type="AlphaFoldDB" id="A0A9Q9WQX8"/>
<evidence type="ECO:0000256" key="1">
    <source>
        <dbReference type="ARBA" id="ARBA00004123"/>
    </source>
</evidence>
<dbReference type="CDD" id="cd01439">
    <property type="entry name" value="TCCD_inducible_PARP_like"/>
    <property type="match status" value="1"/>
</dbReference>
<dbReference type="OrthoDB" id="6133115at2759"/>
<dbReference type="GeneID" id="122138598"/>
<dbReference type="PROSITE" id="PS51154">
    <property type="entry name" value="MACRO"/>
    <property type="match status" value="1"/>
</dbReference>
<dbReference type="GO" id="GO:0003714">
    <property type="term" value="F:transcription corepressor activity"/>
    <property type="evidence" value="ECO:0007669"/>
    <property type="project" value="TreeGrafter"/>
</dbReference>
<dbReference type="GO" id="GO:0003950">
    <property type="term" value="F:NAD+ poly-ADP-ribosyltransferase activity"/>
    <property type="evidence" value="ECO:0007669"/>
    <property type="project" value="UniProtKB-UniRule"/>
</dbReference>
<dbReference type="GO" id="GO:0005634">
    <property type="term" value="C:nucleus"/>
    <property type="evidence" value="ECO:0007669"/>
    <property type="project" value="UniProtKB-SubCell"/>
</dbReference>
<keyword evidence="3 7" id="KW-0808">Transferase</keyword>
<evidence type="ECO:0000256" key="2">
    <source>
        <dbReference type="ARBA" id="ARBA00022676"/>
    </source>
</evidence>
<dbReference type="Pfam" id="PF23251">
    <property type="entry name" value="KH_PARP14_4"/>
    <property type="match status" value="1"/>
</dbReference>
<comment type="similarity">
    <text evidence="6">Belongs to the ARTD/PARP family.</text>
</comment>
<feature type="domain" description="PARP catalytic" evidence="8">
    <location>
        <begin position="714"/>
        <end position="901"/>
    </location>
</feature>
<dbReference type="InterPro" id="IPR057046">
    <property type="entry name" value="PARP14_KH_4"/>
</dbReference>
<dbReference type="InterPro" id="IPR052056">
    <property type="entry name" value="Mono-ARTD/PARP"/>
</dbReference>
<evidence type="ECO:0000259" key="8">
    <source>
        <dbReference type="PROSITE" id="PS51059"/>
    </source>
</evidence>
<accession>A0A9Q9WQX8</accession>
<organism evidence="10">
    <name type="scientific">Cyprinus carpio</name>
    <name type="common">Common carp</name>
    <dbReference type="NCBI Taxonomy" id="7962"/>
    <lineage>
        <taxon>Eukaryota</taxon>
        <taxon>Metazoa</taxon>
        <taxon>Chordata</taxon>
        <taxon>Craniata</taxon>
        <taxon>Vertebrata</taxon>
        <taxon>Euteleostomi</taxon>
        <taxon>Actinopterygii</taxon>
        <taxon>Neopterygii</taxon>
        <taxon>Teleostei</taxon>
        <taxon>Ostariophysi</taxon>
        <taxon>Cypriniformes</taxon>
        <taxon>Cyprinidae</taxon>
        <taxon>Cyprininae</taxon>
        <taxon>Cyprinus</taxon>
    </lineage>
</organism>
<dbReference type="InterPro" id="IPR054596">
    <property type="entry name" value="PARP14_WWE"/>
</dbReference>
<dbReference type="InterPro" id="IPR057049">
    <property type="entry name" value="PARP14_KH_8"/>
</dbReference>
<dbReference type="KEGG" id="ccar:122138598"/>
<dbReference type="PROSITE" id="PS51059">
    <property type="entry name" value="PARP_CATALYTIC"/>
    <property type="match status" value="1"/>
</dbReference>
<evidence type="ECO:0000256" key="5">
    <source>
        <dbReference type="ARBA" id="ARBA00023242"/>
    </source>
</evidence>
<dbReference type="SMR" id="A0A9Q9WQX8"/>
<dbReference type="GO" id="GO:0005737">
    <property type="term" value="C:cytoplasm"/>
    <property type="evidence" value="ECO:0007669"/>
    <property type="project" value="TreeGrafter"/>
</dbReference>
<dbReference type="Pfam" id="PF00644">
    <property type="entry name" value="PARP"/>
    <property type="match status" value="1"/>
</dbReference>
<dbReference type="GO" id="GO:0070212">
    <property type="term" value="P:protein poly-ADP-ribosylation"/>
    <property type="evidence" value="ECO:0007669"/>
    <property type="project" value="TreeGrafter"/>
</dbReference>
<dbReference type="GO" id="GO:0010629">
    <property type="term" value="P:negative regulation of gene expression"/>
    <property type="evidence" value="ECO:0007669"/>
    <property type="project" value="TreeGrafter"/>
</dbReference>
<keyword evidence="5" id="KW-0539">Nucleus</keyword>
<dbReference type="Pfam" id="PF22005">
    <property type="entry name" value="WWE_1"/>
    <property type="match status" value="1"/>
</dbReference>
<sequence length="901" mass="101418">MARPTNSVTEYMEISPAIYSLLEQDGLKSAVPTLHDHHYMNKLVFSGSKMDTIIFKNWVLEKQINMKQKPLQTDRSVLEYLKSVDCDEMSGDLFISHGITAVYTIENGDVVVTGSTEKALAEAEKRVNIVLTSKSITVEDQCVLQLLQWLDLIRSLECLYNTAKMGTWFIDWSVHKDKLTVSGFRDSVKEVSKRIECFIEKHTRIEETVCVKSHAVVEFIKDRKPQEWQHFIKSDKVKVSFDPKRPCIKLSGERAFVQPALTFFKSLADNLYTDTLIIKKAGAKKYFMEQGKMMLSMFVREDGFMVELQEDDILEEENDFSQGALGRVSSSCFNVHILQIGHVTLEVSSGDITKEKTDAIVNSSNQTFSYKSGVSKAILDGAGLWVEQELLQMAKDTNFQLTEIVTSSGNLPCKEIIHIVGCNKPSDIQLKVLSVLKLCENHRFTSVAFPALGTGQGGANPADVADAMISAVIEFAFKNEPVHVKSVEFIIFQTSMLADFHQNMHKRAMKPKKGTISRTKGKKILFDEIKPAVFHLCGETPADLNKASALINSLINQEHMNITIHEPGIAHFTNEDLEMLSKMEKELKVSVITEKKGQDSVITLKGLTGFVQTAESRIRDIIRKVERNEHRKSLANLTSSIVEWQYLSGHNFKAFDIFTNCDLEEAFNHQTTSVQIKIDSAVYDADIFRKVATKGGKRVELKRVELKAAAQSSLPSHWEDMKGQSVVLVKLRADSKEYADVEKEFKKTGLSSNIIKIERVQNSALWRNYLIKKEELEVKNKHTNNEKLLFHGTGSDKTDQINNQGFNRSFAGMHGALYGNGTYFAVDPSYSAKGYSKPDAKGHKRIYLARVLVGDFTQGKKGICTPPKKSSQSVDLYDSVTDKTNNPSMFVILKKLQSYQQ</sequence>
<dbReference type="Proteomes" id="UP001155660">
    <property type="component" value="Chromosome B10"/>
</dbReference>
<dbReference type="Pfam" id="PF01661">
    <property type="entry name" value="Macro"/>
    <property type="match status" value="1"/>
</dbReference>
<keyword evidence="2 7" id="KW-0328">Glycosyltransferase</keyword>
<dbReference type="InterPro" id="IPR002589">
    <property type="entry name" value="Macro_dom"/>
</dbReference>
<feature type="domain" description="Macro" evidence="9">
    <location>
        <begin position="332"/>
        <end position="508"/>
    </location>
</feature>
<dbReference type="RefSeq" id="XP_042587926.1">
    <property type="nucleotide sequence ID" value="XM_042731992.1"/>
</dbReference>
<dbReference type="Pfam" id="PF23249">
    <property type="entry name" value="KH_PARP14_3"/>
    <property type="match status" value="1"/>
</dbReference>
<dbReference type="InterPro" id="IPR057045">
    <property type="entry name" value="PARP14_KH_3"/>
</dbReference>
<proteinExistence type="inferred from homology"/>
<reference evidence="10" key="1">
    <citation type="submission" date="2025-08" db="UniProtKB">
        <authorList>
            <consortium name="RefSeq"/>
        </authorList>
    </citation>
    <scope>IDENTIFICATION</scope>
    <source>
        <tissue evidence="10">Muscle</tissue>
    </source>
</reference>
<dbReference type="Pfam" id="PF23253">
    <property type="entry name" value="KH_PARP14_6"/>
    <property type="match status" value="1"/>
</dbReference>
<comment type="subcellular location">
    <subcellularLocation>
        <location evidence="1">Nucleus</location>
    </subcellularLocation>
</comment>
<gene>
    <name evidence="10" type="primary">LOC122138598</name>
</gene>
<evidence type="ECO:0000259" key="9">
    <source>
        <dbReference type="PROSITE" id="PS51154"/>
    </source>
</evidence>
<name>A0A9Q9WQX8_CYPCA</name>